<keyword evidence="3" id="KW-1185">Reference proteome</keyword>
<evidence type="ECO:0000313" key="3">
    <source>
        <dbReference type="Proteomes" id="UP001597119"/>
    </source>
</evidence>
<name>A0ABD6CCD9_9EURY</name>
<accession>A0ABD6CCD9</accession>
<feature type="compositionally biased region" description="Low complexity" evidence="1">
    <location>
        <begin position="209"/>
        <end position="237"/>
    </location>
</feature>
<sequence>MTRHALTAVLVVAVVAVSGPAMAASATTDGTETGAADAETVVVRNAQVQTLQLNDSTVENVTIRVLRIDRMTVQNQTDGQLNETLGAEGEGPIVLRNVHFRNLSLDDASATGISAAGDAEVGSNVGNVSSAVIGEMTVDHLVVQQSNVSDGGGGIISGIIDRIRGLFGGDEQAGNETAVQPDLRVGSVDVSQLTVDQLDVAQVEEVEPGEMAGNETAANETAGEANETGGGMAPAAGDAAAADQATIGQITVENATIGTLSADAMVYQRSEQAAGNETGAPAGNETEAPG</sequence>
<comment type="caution">
    <text evidence="2">The sequence shown here is derived from an EMBL/GenBank/DDBJ whole genome shotgun (WGS) entry which is preliminary data.</text>
</comment>
<evidence type="ECO:0000313" key="2">
    <source>
        <dbReference type="EMBL" id="MFD1588011.1"/>
    </source>
</evidence>
<gene>
    <name evidence="2" type="ORF">ACFR9U_13570</name>
</gene>
<dbReference type="RefSeq" id="WP_247380213.1">
    <property type="nucleotide sequence ID" value="NZ_JALLGV010000008.1"/>
</dbReference>
<dbReference type="AlphaFoldDB" id="A0ABD6CCD9"/>
<protein>
    <submittedName>
        <fullName evidence="2">Uncharacterized protein</fullName>
    </submittedName>
</protein>
<organism evidence="2 3">
    <name type="scientific">Halorientalis brevis</name>
    <dbReference type="NCBI Taxonomy" id="1126241"/>
    <lineage>
        <taxon>Archaea</taxon>
        <taxon>Methanobacteriati</taxon>
        <taxon>Methanobacteriota</taxon>
        <taxon>Stenosarchaea group</taxon>
        <taxon>Halobacteria</taxon>
        <taxon>Halobacteriales</taxon>
        <taxon>Haloarculaceae</taxon>
        <taxon>Halorientalis</taxon>
    </lineage>
</organism>
<feature type="region of interest" description="Disordered" evidence="1">
    <location>
        <begin position="269"/>
        <end position="290"/>
    </location>
</feature>
<proteinExistence type="predicted"/>
<dbReference type="EMBL" id="JBHUDJ010000006">
    <property type="protein sequence ID" value="MFD1588011.1"/>
    <property type="molecule type" value="Genomic_DNA"/>
</dbReference>
<dbReference type="Proteomes" id="UP001597119">
    <property type="component" value="Unassembled WGS sequence"/>
</dbReference>
<reference evidence="2 3" key="1">
    <citation type="journal article" date="2019" name="Int. J. Syst. Evol. Microbiol.">
        <title>The Global Catalogue of Microorganisms (GCM) 10K type strain sequencing project: providing services to taxonomists for standard genome sequencing and annotation.</title>
        <authorList>
            <consortium name="The Broad Institute Genomics Platform"/>
            <consortium name="The Broad Institute Genome Sequencing Center for Infectious Disease"/>
            <person name="Wu L."/>
            <person name="Ma J."/>
        </authorList>
    </citation>
    <scope>NUCLEOTIDE SEQUENCE [LARGE SCALE GENOMIC DNA]</scope>
    <source>
        <strain evidence="2 3">CGMCC 1.12125</strain>
    </source>
</reference>
<evidence type="ECO:0000256" key="1">
    <source>
        <dbReference type="SAM" id="MobiDB-lite"/>
    </source>
</evidence>
<feature type="region of interest" description="Disordered" evidence="1">
    <location>
        <begin position="204"/>
        <end position="237"/>
    </location>
</feature>